<feature type="region of interest" description="Disordered" evidence="1">
    <location>
        <begin position="69"/>
        <end position="217"/>
    </location>
</feature>
<dbReference type="InterPro" id="IPR047363">
    <property type="entry name" value="PWWP_HDGF"/>
</dbReference>
<feature type="compositionally biased region" description="Acidic residues" evidence="1">
    <location>
        <begin position="110"/>
        <end position="121"/>
    </location>
</feature>
<name>A0A834DC54_9CHIR</name>
<dbReference type="SMART" id="SM00293">
    <property type="entry name" value="PWWP"/>
    <property type="match status" value="1"/>
</dbReference>
<feature type="compositionally biased region" description="Basic and acidic residues" evidence="1">
    <location>
        <begin position="135"/>
        <end position="172"/>
    </location>
</feature>
<proteinExistence type="predicted"/>
<dbReference type="SUPFAM" id="SSF63748">
    <property type="entry name" value="Tudor/PWWP/MBT"/>
    <property type="match status" value="1"/>
</dbReference>
<dbReference type="PANTHER" id="PTHR12550">
    <property type="entry name" value="HEPATOMA-DERIVED GROWTH FACTOR-RELATED"/>
    <property type="match status" value="1"/>
</dbReference>
<evidence type="ECO:0000313" key="4">
    <source>
        <dbReference type="Proteomes" id="UP000664940"/>
    </source>
</evidence>
<feature type="compositionally biased region" description="Polar residues" evidence="1">
    <location>
        <begin position="91"/>
        <end position="106"/>
    </location>
</feature>
<dbReference type="EMBL" id="JABVXQ010000015">
    <property type="protein sequence ID" value="KAF6074614.1"/>
    <property type="molecule type" value="Genomic_DNA"/>
</dbReference>
<dbReference type="Pfam" id="PF00855">
    <property type="entry name" value="PWWP"/>
    <property type="match status" value="1"/>
</dbReference>
<dbReference type="InterPro" id="IPR000313">
    <property type="entry name" value="PWWP_dom"/>
</dbReference>
<protein>
    <submittedName>
        <fullName evidence="3">Heparin binding growth factor</fullName>
    </submittedName>
</protein>
<sequence>MSRSNRQKEYKCGDLVFAKMKGYPHWPARIDEMPEAAVKSTANKYQVFFFGTHETAFLGPKDLFPYEESKEKFGKPNKRKGFSEGLWEIENNPTVKASGYQSSQKKSCVEEPEPEPEATEGDGDKKGNAEGSSDEEGKLVIDEPAKEKNEKGALKRRAGDLLEDSPKRPKEAEDPEAEDKEVAVLEGEHPLPVEVEKNSTPSEPSSGRGPPPEEEEDGIFLSSCAFFPHLLSQLPRIRENGTVCVGGTPLHRFLMINDTDSSLC</sequence>
<comment type="caution">
    <text evidence="3">The sequence shown here is derived from an EMBL/GenBank/DDBJ whole genome shotgun (WGS) entry which is preliminary data.</text>
</comment>
<organism evidence="3 4">
    <name type="scientific">Phyllostomus discolor</name>
    <name type="common">pale spear-nosed bat</name>
    <dbReference type="NCBI Taxonomy" id="89673"/>
    <lineage>
        <taxon>Eukaryota</taxon>
        <taxon>Metazoa</taxon>
        <taxon>Chordata</taxon>
        <taxon>Craniata</taxon>
        <taxon>Vertebrata</taxon>
        <taxon>Euteleostomi</taxon>
        <taxon>Mammalia</taxon>
        <taxon>Eutheria</taxon>
        <taxon>Laurasiatheria</taxon>
        <taxon>Chiroptera</taxon>
        <taxon>Yangochiroptera</taxon>
        <taxon>Phyllostomidae</taxon>
        <taxon>Phyllostominae</taxon>
        <taxon>Phyllostomus</taxon>
    </lineage>
</organism>
<dbReference type="PROSITE" id="PS50812">
    <property type="entry name" value="PWWP"/>
    <property type="match status" value="1"/>
</dbReference>
<dbReference type="CDD" id="cd20148">
    <property type="entry name" value="PWWP_HDGF"/>
    <property type="match status" value="1"/>
</dbReference>
<evidence type="ECO:0000259" key="2">
    <source>
        <dbReference type="PROSITE" id="PS50812"/>
    </source>
</evidence>
<feature type="compositionally biased region" description="Basic and acidic residues" evidence="1">
    <location>
        <begin position="180"/>
        <end position="197"/>
    </location>
</feature>
<dbReference type="AlphaFoldDB" id="A0A834DC54"/>
<dbReference type="Proteomes" id="UP000664940">
    <property type="component" value="Unassembled WGS sequence"/>
</dbReference>
<feature type="domain" description="PWWP" evidence="2">
    <location>
        <begin position="12"/>
        <end position="69"/>
    </location>
</feature>
<dbReference type="PANTHER" id="PTHR12550:SF41">
    <property type="entry name" value="HEPATOMA-DERIVED GROWTH FACTOR"/>
    <property type="match status" value="1"/>
</dbReference>
<evidence type="ECO:0000313" key="3">
    <source>
        <dbReference type="EMBL" id="KAF6074614.1"/>
    </source>
</evidence>
<dbReference type="FunFam" id="2.30.30.140:FF:000017">
    <property type="entry name" value="hepatoma-derived growth factor isoform X1"/>
    <property type="match status" value="1"/>
</dbReference>
<accession>A0A834DC54</accession>
<dbReference type="Gene3D" id="2.30.30.140">
    <property type="match status" value="1"/>
</dbReference>
<reference evidence="3 4" key="1">
    <citation type="journal article" date="2020" name="Nature">
        <title>Six reference-quality genomes reveal evolution of bat adaptations.</title>
        <authorList>
            <person name="Jebb D."/>
            <person name="Huang Z."/>
            <person name="Pippel M."/>
            <person name="Hughes G.M."/>
            <person name="Lavrichenko K."/>
            <person name="Devanna P."/>
            <person name="Winkler S."/>
            <person name="Jermiin L.S."/>
            <person name="Skirmuntt E.C."/>
            <person name="Katzourakis A."/>
            <person name="Burkitt-Gray L."/>
            <person name="Ray D.A."/>
            <person name="Sullivan K.A.M."/>
            <person name="Roscito J.G."/>
            <person name="Kirilenko B.M."/>
            <person name="Davalos L.M."/>
            <person name="Corthals A.P."/>
            <person name="Power M.L."/>
            <person name="Jones G."/>
            <person name="Ransome R.D."/>
            <person name="Dechmann D.K.N."/>
            <person name="Locatelli A.G."/>
            <person name="Puechmaille S.J."/>
            <person name="Fedrigo O."/>
            <person name="Jarvis E.D."/>
            <person name="Hiller M."/>
            <person name="Vernes S.C."/>
            <person name="Myers E.W."/>
            <person name="Teeling E.C."/>
        </authorList>
    </citation>
    <scope>NUCLEOTIDE SEQUENCE [LARGE SCALE GENOMIC DNA]</scope>
    <source>
        <strain evidence="3">Bat1K_MPI-CBG_1</strain>
    </source>
</reference>
<evidence type="ECO:0000256" key="1">
    <source>
        <dbReference type="SAM" id="MobiDB-lite"/>
    </source>
</evidence>
<gene>
    <name evidence="3" type="ORF">HJG60_006152</name>
</gene>